<dbReference type="PANTHER" id="PTHR43669">
    <property type="entry name" value="5-KETO-D-GLUCONATE 5-REDUCTASE"/>
    <property type="match status" value="1"/>
</dbReference>
<keyword evidence="4" id="KW-1185">Reference proteome</keyword>
<sequence length="232" mass="25162">MSSSTRTIVIFGAGPGIGNHVASEFASNSFNHVILLARNESRLREDKAAIANASSNVKVDALRLDLSDIASIPAVLKKIDELAPELDVVFFNAARIKASGVLEVSVEEIDEDFKTTNLALYVISQWAIPRLQARAKSSSSPKSAKPALLVTNSHLPWDPVPQLLSLSLVKASQANMVQSFSRAFSDSGIHIGLIHVEGVVAPENKNRNPKNIARKIREFYESGEGLTVHIKE</sequence>
<dbReference type="InterPro" id="IPR002347">
    <property type="entry name" value="SDR_fam"/>
</dbReference>
<organism evidence="3 4">
    <name type="scientific">Lophiostoma macrostomum CBS 122681</name>
    <dbReference type="NCBI Taxonomy" id="1314788"/>
    <lineage>
        <taxon>Eukaryota</taxon>
        <taxon>Fungi</taxon>
        <taxon>Dikarya</taxon>
        <taxon>Ascomycota</taxon>
        <taxon>Pezizomycotina</taxon>
        <taxon>Dothideomycetes</taxon>
        <taxon>Pleosporomycetidae</taxon>
        <taxon>Pleosporales</taxon>
        <taxon>Lophiostomataceae</taxon>
        <taxon>Lophiostoma</taxon>
    </lineage>
</organism>
<evidence type="ECO:0000256" key="1">
    <source>
        <dbReference type="ARBA" id="ARBA00006484"/>
    </source>
</evidence>
<evidence type="ECO:0000313" key="3">
    <source>
        <dbReference type="EMBL" id="KAF2654754.1"/>
    </source>
</evidence>
<dbReference type="EMBL" id="MU004359">
    <property type="protein sequence ID" value="KAF2654754.1"/>
    <property type="molecule type" value="Genomic_DNA"/>
</dbReference>
<comment type="similarity">
    <text evidence="1">Belongs to the short-chain dehydrogenases/reductases (SDR) family.</text>
</comment>
<dbReference type="InterPro" id="IPR036291">
    <property type="entry name" value="NAD(P)-bd_dom_sf"/>
</dbReference>
<keyword evidence="2" id="KW-0560">Oxidoreductase</keyword>
<protein>
    <submittedName>
        <fullName evidence="3">NAD(P)-binding protein</fullName>
    </submittedName>
</protein>
<dbReference type="AlphaFoldDB" id="A0A6A6T862"/>
<dbReference type="Gene3D" id="3.40.50.720">
    <property type="entry name" value="NAD(P)-binding Rossmann-like Domain"/>
    <property type="match status" value="1"/>
</dbReference>
<reference evidence="3" key="1">
    <citation type="journal article" date="2020" name="Stud. Mycol.">
        <title>101 Dothideomycetes genomes: a test case for predicting lifestyles and emergence of pathogens.</title>
        <authorList>
            <person name="Haridas S."/>
            <person name="Albert R."/>
            <person name="Binder M."/>
            <person name="Bloem J."/>
            <person name="Labutti K."/>
            <person name="Salamov A."/>
            <person name="Andreopoulos B."/>
            <person name="Baker S."/>
            <person name="Barry K."/>
            <person name="Bills G."/>
            <person name="Bluhm B."/>
            <person name="Cannon C."/>
            <person name="Castanera R."/>
            <person name="Culley D."/>
            <person name="Daum C."/>
            <person name="Ezra D."/>
            <person name="Gonzalez J."/>
            <person name="Henrissat B."/>
            <person name="Kuo A."/>
            <person name="Liang C."/>
            <person name="Lipzen A."/>
            <person name="Lutzoni F."/>
            <person name="Magnuson J."/>
            <person name="Mondo S."/>
            <person name="Nolan M."/>
            <person name="Ohm R."/>
            <person name="Pangilinan J."/>
            <person name="Park H.-J."/>
            <person name="Ramirez L."/>
            <person name="Alfaro M."/>
            <person name="Sun H."/>
            <person name="Tritt A."/>
            <person name="Yoshinaga Y."/>
            <person name="Zwiers L.-H."/>
            <person name="Turgeon B."/>
            <person name="Goodwin S."/>
            <person name="Spatafora J."/>
            <person name="Crous P."/>
            <person name="Grigoriev I."/>
        </authorList>
    </citation>
    <scope>NUCLEOTIDE SEQUENCE</scope>
    <source>
        <strain evidence="3">CBS 122681</strain>
    </source>
</reference>
<accession>A0A6A6T862</accession>
<dbReference type="Pfam" id="PF00106">
    <property type="entry name" value="adh_short"/>
    <property type="match status" value="1"/>
</dbReference>
<dbReference type="Proteomes" id="UP000799324">
    <property type="component" value="Unassembled WGS sequence"/>
</dbReference>
<gene>
    <name evidence="3" type="ORF">K491DRAFT_779283</name>
</gene>
<evidence type="ECO:0000313" key="4">
    <source>
        <dbReference type="Proteomes" id="UP000799324"/>
    </source>
</evidence>
<dbReference type="CDD" id="cd05233">
    <property type="entry name" value="SDR_c"/>
    <property type="match status" value="1"/>
</dbReference>
<dbReference type="SUPFAM" id="SSF51735">
    <property type="entry name" value="NAD(P)-binding Rossmann-fold domains"/>
    <property type="match status" value="1"/>
</dbReference>
<dbReference type="PANTHER" id="PTHR43669:SF3">
    <property type="entry name" value="ALCOHOL DEHYDROGENASE, PUTATIVE (AFU_ORTHOLOGUE AFUA_3G03445)-RELATED"/>
    <property type="match status" value="1"/>
</dbReference>
<dbReference type="GO" id="GO:0016491">
    <property type="term" value="F:oxidoreductase activity"/>
    <property type="evidence" value="ECO:0007669"/>
    <property type="project" value="UniProtKB-KW"/>
</dbReference>
<name>A0A6A6T862_9PLEO</name>
<proteinExistence type="inferred from homology"/>
<dbReference type="OrthoDB" id="5336600at2759"/>
<evidence type="ECO:0000256" key="2">
    <source>
        <dbReference type="ARBA" id="ARBA00023002"/>
    </source>
</evidence>